<dbReference type="SMART" id="SM00387">
    <property type="entry name" value="HATPase_c"/>
    <property type="match status" value="1"/>
</dbReference>
<keyword evidence="5" id="KW-0808">Transferase</keyword>
<keyword evidence="6 12" id="KW-0812">Transmembrane</keyword>
<dbReference type="PRINTS" id="PR00344">
    <property type="entry name" value="BCTRLSENSOR"/>
</dbReference>
<evidence type="ECO:0000256" key="11">
    <source>
        <dbReference type="SAM" id="Coils"/>
    </source>
</evidence>
<dbReference type="CDD" id="cd00082">
    <property type="entry name" value="HisKA"/>
    <property type="match status" value="1"/>
</dbReference>
<keyword evidence="11" id="KW-0175">Coiled coil</keyword>
<dbReference type="Proteomes" id="UP000007102">
    <property type="component" value="Chromosome"/>
</dbReference>
<dbReference type="InterPro" id="IPR004358">
    <property type="entry name" value="Sig_transdc_His_kin-like_C"/>
</dbReference>
<evidence type="ECO:0000313" key="14">
    <source>
        <dbReference type="EMBL" id="ADY73786.1"/>
    </source>
</evidence>
<dbReference type="SUPFAM" id="SSF47384">
    <property type="entry name" value="Homodimeric domain of signal transducing histidine kinase"/>
    <property type="match status" value="1"/>
</dbReference>
<evidence type="ECO:0000256" key="3">
    <source>
        <dbReference type="ARBA" id="ARBA00012438"/>
    </source>
</evidence>
<keyword evidence="9" id="KW-0902">Two-component regulatory system</keyword>
<dbReference type="EC" id="2.7.13.3" evidence="3"/>
<dbReference type="InterPro" id="IPR003661">
    <property type="entry name" value="HisK_dim/P_dom"/>
</dbReference>
<accession>F0S0A7</accession>
<dbReference type="InterPro" id="IPR036890">
    <property type="entry name" value="HATPase_C_sf"/>
</dbReference>
<dbReference type="PANTHER" id="PTHR45436">
    <property type="entry name" value="SENSOR HISTIDINE KINASE YKOH"/>
    <property type="match status" value="1"/>
</dbReference>
<evidence type="ECO:0000256" key="9">
    <source>
        <dbReference type="ARBA" id="ARBA00023012"/>
    </source>
</evidence>
<evidence type="ECO:0000256" key="6">
    <source>
        <dbReference type="ARBA" id="ARBA00022692"/>
    </source>
</evidence>
<evidence type="ECO:0000256" key="8">
    <source>
        <dbReference type="ARBA" id="ARBA00022989"/>
    </source>
</evidence>
<dbReference type="SMART" id="SM00388">
    <property type="entry name" value="HisKA"/>
    <property type="match status" value="1"/>
</dbReference>
<feature type="coiled-coil region" evidence="11">
    <location>
        <begin position="273"/>
        <end position="304"/>
    </location>
</feature>
<dbReference type="PANTHER" id="PTHR45436:SF5">
    <property type="entry name" value="SENSOR HISTIDINE KINASE TRCS"/>
    <property type="match status" value="1"/>
</dbReference>
<dbReference type="InParanoid" id="F0S0A7"/>
<dbReference type="HOGENOM" id="CLU_000445_89_35_0"/>
<evidence type="ECO:0000256" key="4">
    <source>
        <dbReference type="ARBA" id="ARBA00022553"/>
    </source>
</evidence>
<dbReference type="Pfam" id="PF00512">
    <property type="entry name" value="HisKA"/>
    <property type="match status" value="1"/>
</dbReference>
<reference evidence="14 15" key="1">
    <citation type="journal article" date="2011" name="Stand. Genomic Sci.">
        <title>Complete genome sequence of the thermophilic sulfur-reducer Desulfurobacterium thermolithotrophum type strain (BSA(T)) from a deep-sea hydrothermal vent.</title>
        <authorList>
            <person name="Goker M."/>
            <person name="Daligault H."/>
            <person name="Mwirichia R."/>
            <person name="Lapidus A."/>
            <person name="Lucas S."/>
            <person name="Deshpande S."/>
            <person name="Pagani I."/>
            <person name="Tapia R."/>
            <person name="Cheng J.F."/>
            <person name="Goodwin L."/>
            <person name="Pitluck S."/>
            <person name="Liolios K."/>
            <person name="Ivanova N."/>
            <person name="Mavromatis K."/>
            <person name="Mikhailova N."/>
            <person name="Pati A."/>
            <person name="Chen A."/>
            <person name="Palaniappan K."/>
            <person name="Han C."/>
            <person name="Land M."/>
            <person name="Hauser L."/>
            <person name="Pan C."/>
            <person name="Brambilla E.M."/>
            <person name="Rohde M."/>
            <person name="Spring S."/>
            <person name="Sikorski J."/>
            <person name="Wirth R."/>
            <person name="Detter J.C."/>
            <person name="Woyke T."/>
            <person name="Bristow J."/>
            <person name="Eisen J.A."/>
            <person name="Markowitz V."/>
            <person name="Hugenholtz P."/>
            <person name="Kyrpides N.C."/>
            <person name="Klenk H.P."/>
        </authorList>
    </citation>
    <scope>NUCLEOTIDE SEQUENCE [LARGE SCALE GENOMIC DNA]</scope>
    <source>
        <strain evidence="15">DSM 11699 / BSA</strain>
    </source>
</reference>
<feature type="transmembrane region" description="Helical" evidence="12">
    <location>
        <begin position="163"/>
        <end position="184"/>
    </location>
</feature>
<keyword evidence="7 14" id="KW-0418">Kinase</keyword>
<dbReference type="GO" id="GO:0005886">
    <property type="term" value="C:plasma membrane"/>
    <property type="evidence" value="ECO:0007669"/>
    <property type="project" value="TreeGrafter"/>
</dbReference>
<evidence type="ECO:0000256" key="5">
    <source>
        <dbReference type="ARBA" id="ARBA00022679"/>
    </source>
</evidence>
<dbReference type="STRING" id="868864.Dester_1149"/>
<gene>
    <name evidence="14" type="ordered locus">Dester_1149</name>
</gene>
<dbReference type="OrthoDB" id="9796330at2"/>
<dbReference type="FunFam" id="3.30.565.10:FF:000006">
    <property type="entry name" value="Sensor histidine kinase WalK"/>
    <property type="match status" value="1"/>
</dbReference>
<comment type="subcellular location">
    <subcellularLocation>
        <location evidence="2">Membrane</location>
    </subcellularLocation>
</comment>
<evidence type="ECO:0000256" key="1">
    <source>
        <dbReference type="ARBA" id="ARBA00000085"/>
    </source>
</evidence>
<comment type="catalytic activity">
    <reaction evidence="1">
        <text>ATP + protein L-histidine = ADP + protein N-phospho-L-histidine.</text>
        <dbReference type="EC" id="2.7.13.3"/>
    </reaction>
</comment>
<dbReference type="Pfam" id="PF02518">
    <property type="entry name" value="HATPase_c"/>
    <property type="match status" value="1"/>
</dbReference>
<dbReference type="InterPro" id="IPR050428">
    <property type="entry name" value="TCS_sensor_his_kinase"/>
</dbReference>
<keyword evidence="15" id="KW-1185">Reference proteome</keyword>
<evidence type="ECO:0000313" key="15">
    <source>
        <dbReference type="Proteomes" id="UP000007102"/>
    </source>
</evidence>
<dbReference type="InterPro" id="IPR036097">
    <property type="entry name" value="HisK_dim/P_sf"/>
</dbReference>
<evidence type="ECO:0000259" key="13">
    <source>
        <dbReference type="PROSITE" id="PS50109"/>
    </source>
</evidence>
<evidence type="ECO:0000256" key="2">
    <source>
        <dbReference type="ARBA" id="ARBA00004370"/>
    </source>
</evidence>
<dbReference type="FunFam" id="1.10.287.130:FF:000001">
    <property type="entry name" value="Two-component sensor histidine kinase"/>
    <property type="match status" value="1"/>
</dbReference>
<name>F0S0A7_DESTD</name>
<dbReference type="InterPro" id="IPR003594">
    <property type="entry name" value="HATPase_dom"/>
</dbReference>
<feature type="domain" description="Histidine kinase" evidence="13">
    <location>
        <begin position="251"/>
        <end position="468"/>
    </location>
</feature>
<dbReference type="eggNOG" id="COG2205">
    <property type="taxonomic scope" value="Bacteria"/>
</dbReference>
<dbReference type="InterPro" id="IPR005467">
    <property type="entry name" value="His_kinase_dom"/>
</dbReference>
<keyword evidence="10 12" id="KW-0472">Membrane</keyword>
<organism evidence="14 15">
    <name type="scientific">Desulfurobacterium thermolithotrophum (strain DSM 11699 / BSA)</name>
    <dbReference type="NCBI Taxonomy" id="868864"/>
    <lineage>
        <taxon>Bacteria</taxon>
        <taxon>Pseudomonadati</taxon>
        <taxon>Aquificota</taxon>
        <taxon>Aquificia</taxon>
        <taxon>Desulfurobacteriales</taxon>
        <taxon>Desulfurobacteriaceae</taxon>
        <taxon>Desulfurobacterium</taxon>
    </lineage>
</organism>
<keyword evidence="8 12" id="KW-1133">Transmembrane helix</keyword>
<evidence type="ECO:0000256" key="12">
    <source>
        <dbReference type="SAM" id="Phobius"/>
    </source>
</evidence>
<dbReference type="FunCoup" id="F0S0A7">
    <property type="interactions" value="87"/>
</dbReference>
<dbReference type="EMBL" id="CP002543">
    <property type="protein sequence ID" value="ADY73786.1"/>
    <property type="molecule type" value="Genomic_DNA"/>
</dbReference>
<dbReference type="Gene3D" id="3.30.565.10">
    <property type="entry name" value="Histidine kinase-like ATPase, C-terminal domain"/>
    <property type="match status" value="1"/>
</dbReference>
<dbReference type="SUPFAM" id="SSF55874">
    <property type="entry name" value="ATPase domain of HSP90 chaperone/DNA topoisomerase II/histidine kinase"/>
    <property type="match status" value="1"/>
</dbReference>
<feature type="transmembrane region" description="Helical" evidence="12">
    <location>
        <begin position="12"/>
        <end position="34"/>
    </location>
</feature>
<keyword evidence="4" id="KW-0597">Phosphoprotein</keyword>
<dbReference type="KEGG" id="dte:Dester_1149"/>
<protein>
    <recommendedName>
        <fullName evidence="3">histidine kinase</fullName>
        <ecNumber evidence="3">2.7.13.3</ecNumber>
    </recommendedName>
</protein>
<reference evidence="15" key="2">
    <citation type="submission" date="2011-02" db="EMBL/GenBank/DDBJ databases">
        <title>The complete genome of Desulfurobacterium thermolithotrophum DSM 11699.</title>
        <authorList>
            <consortium name="US DOE Joint Genome Institute (JGI-PGF)"/>
            <person name="Lucas S."/>
            <person name="Copeland A."/>
            <person name="Lapidus A."/>
            <person name="Bruce D."/>
            <person name="Goodwin L."/>
            <person name="Pitluck S."/>
            <person name="Kyrpides N."/>
            <person name="Mavromatis K."/>
            <person name="Pagani I."/>
            <person name="Ivanova N."/>
            <person name="Mikhailova N."/>
            <person name="Daligault H."/>
            <person name="Detter J.C."/>
            <person name="Tapia R."/>
            <person name="Han C."/>
            <person name="Land M."/>
            <person name="Hauser L."/>
            <person name="Markowitz V."/>
            <person name="Cheng J.-F."/>
            <person name="Hugenholtz P."/>
            <person name="Woyke T."/>
            <person name="Wu D."/>
            <person name="Spring S."/>
            <person name="Brambilla E."/>
            <person name="Klenk H.-P."/>
            <person name="Eisen J.A."/>
        </authorList>
    </citation>
    <scope>NUCLEOTIDE SEQUENCE [LARGE SCALE GENOMIC DNA]</scope>
    <source>
        <strain evidence="15">DSM 11699 / BSA</strain>
    </source>
</reference>
<dbReference type="PROSITE" id="PS50109">
    <property type="entry name" value="HIS_KIN"/>
    <property type="match status" value="1"/>
</dbReference>
<sequence length="468" mass="53422">MIKKESFKGRIILFSILIMSFLVVFLSIASAFLLKEISLHITEDSLKAESQEILNDLIDENDGEECKLPDVRISNICISEETLKTYNPKNKESVLVLVKDNKVIYSSLPEFPKNISFQSPTFQLKLKNNDYLFSTVKVENSAIPGVSLILGRNVSDLKKTLNVFVLSISLLGIGVTFLGGLIIYRKLNSEFKYLEDLILKIESISEKNFGNYKINCGHQCPQEFKFLAKTFNNLMNRIFRLVENQKNFLSNAAHELKTPLTVILSQVEIALRRERKQKEYREILENIKEEISQMTDTVKKLLILSRIELDKQKISFQEVDLKEVIKKSINLVTPLAEKENIKVSFKLQEDKSLKIKGDKTLLIQLFVNILENAIKYNIYGGSVNIDVKNTEQELRVSISDTGVGIPEKEINRVFEKFYTVKECDLKEPGTGIGLSIVKEIAELHRASLKIESKLNKGTTIYIAFKKNL</sequence>
<dbReference type="GO" id="GO:0000155">
    <property type="term" value="F:phosphorelay sensor kinase activity"/>
    <property type="evidence" value="ECO:0007669"/>
    <property type="project" value="InterPro"/>
</dbReference>
<dbReference type="AlphaFoldDB" id="F0S0A7"/>
<dbReference type="RefSeq" id="WP_013638738.1">
    <property type="nucleotide sequence ID" value="NC_015185.1"/>
</dbReference>
<dbReference type="CDD" id="cd00075">
    <property type="entry name" value="HATPase"/>
    <property type="match status" value="1"/>
</dbReference>
<evidence type="ECO:0000256" key="10">
    <source>
        <dbReference type="ARBA" id="ARBA00023136"/>
    </source>
</evidence>
<evidence type="ECO:0000256" key="7">
    <source>
        <dbReference type="ARBA" id="ARBA00022777"/>
    </source>
</evidence>
<dbReference type="Gene3D" id="1.10.287.130">
    <property type="match status" value="1"/>
</dbReference>
<proteinExistence type="predicted"/>